<keyword evidence="3" id="KW-0804">Transcription</keyword>
<dbReference type="InterPro" id="IPR036388">
    <property type="entry name" value="WH-like_DNA-bd_sf"/>
</dbReference>
<dbReference type="GO" id="GO:0006355">
    <property type="term" value="P:regulation of DNA-templated transcription"/>
    <property type="evidence" value="ECO:0007669"/>
    <property type="project" value="UniProtKB-ARBA"/>
</dbReference>
<dbReference type="EMBL" id="JBHTAS010000001">
    <property type="protein sequence ID" value="MFC7138764.1"/>
    <property type="molecule type" value="Genomic_DNA"/>
</dbReference>
<keyword evidence="2" id="KW-0238">DNA-binding</keyword>
<feature type="domain" description="IclR-ED" evidence="4">
    <location>
        <begin position="66"/>
        <end position="258"/>
    </location>
</feature>
<gene>
    <name evidence="5" type="ORF">ACFQMA_02795</name>
</gene>
<dbReference type="Gene3D" id="1.10.10.10">
    <property type="entry name" value="Winged helix-like DNA-binding domain superfamily/Winged helix DNA-binding domain"/>
    <property type="match status" value="1"/>
</dbReference>
<dbReference type="InterPro" id="IPR014757">
    <property type="entry name" value="Tscrpt_reg_IclR_C"/>
</dbReference>
<dbReference type="InterPro" id="IPR005471">
    <property type="entry name" value="Tscrpt_reg_IclR_N"/>
</dbReference>
<proteinExistence type="predicted"/>
<organism evidence="5 6">
    <name type="scientific">Halosimplex aquaticum</name>
    <dbReference type="NCBI Taxonomy" id="3026162"/>
    <lineage>
        <taxon>Archaea</taxon>
        <taxon>Methanobacteriati</taxon>
        <taxon>Methanobacteriota</taxon>
        <taxon>Stenosarchaea group</taxon>
        <taxon>Halobacteria</taxon>
        <taxon>Halobacteriales</taxon>
        <taxon>Haloarculaceae</taxon>
        <taxon>Halosimplex</taxon>
    </lineage>
</organism>
<dbReference type="InterPro" id="IPR050707">
    <property type="entry name" value="HTH_MetabolicPath_Reg"/>
</dbReference>
<reference evidence="5 6" key="1">
    <citation type="journal article" date="2019" name="Int. J. Syst. Evol. Microbiol.">
        <title>The Global Catalogue of Microorganisms (GCM) 10K type strain sequencing project: providing services to taxonomists for standard genome sequencing and annotation.</title>
        <authorList>
            <consortium name="The Broad Institute Genomics Platform"/>
            <consortium name="The Broad Institute Genome Sequencing Center for Infectious Disease"/>
            <person name="Wu L."/>
            <person name="Ma J."/>
        </authorList>
    </citation>
    <scope>NUCLEOTIDE SEQUENCE [LARGE SCALE GENOMIC DNA]</scope>
    <source>
        <strain evidence="5 6">XZYJT29</strain>
    </source>
</reference>
<dbReference type="PROSITE" id="PS51078">
    <property type="entry name" value="ICLR_ED"/>
    <property type="match status" value="1"/>
</dbReference>
<evidence type="ECO:0000256" key="2">
    <source>
        <dbReference type="ARBA" id="ARBA00023125"/>
    </source>
</evidence>
<dbReference type="AlphaFoldDB" id="A0ABD5XUH0"/>
<dbReference type="RefSeq" id="WP_274324378.1">
    <property type="nucleotide sequence ID" value="NZ_CP118158.1"/>
</dbReference>
<dbReference type="GO" id="GO:0003677">
    <property type="term" value="F:DNA binding"/>
    <property type="evidence" value="ECO:0007669"/>
    <property type="project" value="UniProtKB-KW"/>
</dbReference>
<evidence type="ECO:0000259" key="4">
    <source>
        <dbReference type="PROSITE" id="PS51078"/>
    </source>
</evidence>
<dbReference type="PANTHER" id="PTHR30136:SF35">
    <property type="entry name" value="HTH-TYPE TRANSCRIPTIONAL REGULATOR RV1719"/>
    <property type="match status" value="1"/>
</dbReference>
<dbReference type="InterPro" id="IPR036390">
    <property type="entry name" value="WH_DNA-bd_sf"/>
</dbReference>
<dbReference type="GeneID" id="78819006"/>
<evidence type="ECO:0000313" key="5">
    <source>
        <dbReference type="EMBL" id="MFC7138764.1"/>
    </source>
</evidence>
<accession>A0ABD5XUH0</accession>
<comment type="caution">
    <text evidence="5">The sequence shown here is derived from an EMBL/GenBank/DDBJ whole genome shotgun (WGS) entry which is preliminary data.</text>
</comment>
<evidence type="ECO:0000256" key="1">
    <source>
        <dbReference type="ARBA" id="ARBA00023015"/>
    </source>
</evidence>
<dbReference type="SUPFAM" id="SSF55781">
    <property type="entry name" value="GAF domain-like"/>
    <property type="match status" value="1"/>
</dbReference>
<name>A0ABD5XUH0_9EURY</name>
<sequence>MSDKTITSIENGMSIIELVISNGGMTQTEVREELDWSKAKTHYYMKTLRKCGLIVQREREYFAGLGLATYGRAAIEQTELVHPLRTVVDDLAAETDKLALLAVEQNDEIYYVYQSEAGDSAGERNLVGKAREPHCTAFGKVILANVDENRREALLADVEFDSDSQCSNTSEAELRRELEQIRENDFAYDEAEFEPSIRGIAAPIWDTGGERLLGSLGVISSEEPLEDPYSGTKAQRFAKTDANIVKRFAKTARNKLDGGE</sequence>
<dbReference type="Pfam" id="PF09339">
    <property type="entry name" value="HTH_IclR"/>
    <property type="match status" value="1"/>
</dbReference>
<evidence type="ECO:0000256" key="3">
    <source>
        <dbReference type="ARBA" id="ARBA00023163"/>
    </source>
</evidence>
<evidence type="ECO:0000313" key="6">
    <source>
        <dbReference type="Proteomes" id="UP001596432"/>
    </source>
</evidence>
<dbReference type="PANTHER" id="PTHR30136">
    <property type="entry name" value="HELIX-TURN-HELIX TRANSCRIPTIONAL REGULATOR, ICLR FAMILY"/>
    <property type="match status" value="1"/>
</dbReference>
<dbReference type="InterPro" id="IPR029016">
    <property type="entry name" value="GAF-like_dom_sf"/>
</dbReference>
<dbReference type="SMART" id="SM00346">
    <property type="entry name" value="HTH_ICLR"/>
    <property type="match status" value="1"/>
</dbReference>
<dbReference type="Gene3D" id="3.30.450.40">
    <property type="match status" value="1"/>
</dbReference>
<dbReference type="Proteomes" id="UP001596432">
    <property type="component" value="Unassembled WGS sequence"/>
</dbReference>
<dbReference type="SUPFAM" id="SSF46785">
    <property type="entry name" value="Winged helix' DNA-binding domain"/>
    <property type="match status" value="1"/>
</dbReference>
<dbReference type="Pfam" id="PF01614">
    <property type="entry name" value="IclR_C"/>
    <property type="match status" value="1"/>
</dbReference>
<keyword evidence="1" id="KW-0805">Transcription regulation</keyword>
<keyword evidence="6" id="KW-1185">Reference proteome</keyword>
<protein>
    <submittedName>
        <fullName evidence="5">IclR family transcriptional regulator</fullName>
    </submittedName>
</protein>